<accession>A0A346XXR9</accession>
<dbReference type="InterPro" id="IPR029033">
    <property type="entry name" value="His_PPase_superfam"/>
</dbReference>
<keyword evidence="1" id="KW-0378">Hydrolase</keyword>
<dbReference type="Pfam" id="PF00300">
    <property type="entry name" value="His_Phos_1"/>
    <property type="match status" value="1"/>
</dbReference>
<evidence type="ECO:0000313" key="3">
    <source>
        <dbReference type="EMBL" id="AXV07016.1"/>
    </source>
</evidence>
<evidence type="ECO:0000256" key="2">
    <source>
        <dbReference type="SAM" id="MobiDB-lite"/>
    </source>
</evidence>
<dbReference type="InterPro" id="IPR051021">
    <property type="entry name" value="Mito_Ser/Thr_phosphatase"/>
</dbReference>
<dbReference type="PANTHER" id="PTHR20935">
    <property type="entry name" value="PHOSPHOGLYCERATE MUTASE-RELATED"/>
    <property type="match status" value="1"/>
</dbReference>
<evidence type="ECO:0000313" key="4">
    <source>
        <dbReference type="Proteomes" id="UP000264006"/>
    </source>
</evidence>
<reference evidence="3 4" key="1">
    <citation type="submission" date="2018-09" db="EMBL/GenBank/DDBJ databases">
        <title>Complete genome sequence of Euzebya sp. DY32-46 isolated from seawater of Pacific Ocean.</title>
        <authorList>
            <person name="Xu L."/>
            <person name="Wu Y.-H."/>
            <person name="Xu X.-W."/>
        </authorList>
    </citation>
    <scope>NUCLEOTIDE SEQUENCE [LARGE SCALE GENOMIC DNA]</scope>
    <source>
        <strain evidence="3 4">DY32-46</strain>
    </source>
</reference>
<name>A0A346XXR9_9ACTN</name>
<dbReference type="SUPFAM" id="SSF53254">
    <property type="entry name" value="Phosphoglycerate mutase-like"/>
    <property type="match status" value="1"/>
</dbReference>
<dbReference type="EMBL" id="CP031165">
    <property type="protein sequence ID" value="AXV07016.1"/>
    <property type="molecule type" value="Genomic_DNA"/>
</dbReference>
<dbReference type="AlphaFoldDB" id="A0A346XXR9"/>
<dbReference type="Proteomes" id="UP000264006">
    <property type="component" value="Chromosome"/>
</dbReference>
<keyword evidence="4" id="KW-1185">Reference proteome</keyword>
<dbReference type="Gene3D" id="3.40.50.1240">
    <property type="entry name" value="Phosphoglycerate mutase-like"/>
    <property type="match status" value="1"/>
</dbReference>
<sequence length="229" mass="25635">MLVRHAQPAWANPDGTSTNSPGLTPLGRMQAERLAEWLAGEESPDFDALITSPARRTRETAAAVESVLGAEAEVLPWLLEIGSPDHWEGQPETEVVRIISEMRARPRDEWWNGSPGGERFIDFHRRVTEGLDGFLADQGIERHRGDPDNLWYEKERANKSLLMFAHAGTNSVVTSHLLGLEPQPWEWERFPCDHASVTVLRTRPIAGGAIWSLEYFSDVAHLPREAVTA</sequence>
<proteinExistence type="predicted"/>
<dbReference type="GO" id="GO:0016787">
    <property type="term" value="F:hydrolase activity"/>
    <property type="evidence" value="ECO:0007669"/>
    <property type="project" value="UniProtKB-KW"/>
</dbReference>
<gene>
    <name evidence="3" type="ORF">DVS28_a2334</name>
</gene>
<organism evidence="3 4">
    <name type="scientific">Euzebya pacifica</name>
    <dbReference type="NCBI Taxonomy" id="1608957"/>
    <lineage>
        <taxon>Bacteria</taxon>
        <taxon>Bacillati</taxon>
        <taxon>Actinomycetota</taxon>
        <taxon>Nitriliruptoria</taxon>
        <taxon>Euzebyales</taxon>
    </lineage>
</organism>
<dbReference type="InterPro" id="IPR013078">
    <property type="entry name" value="His_Pase_superF_clade-1"/>
</dbReference>
<dbReference type="PANTHER" id="PTHR20935:SF0">
    <property type="entry name" value="SERINE_THREONINE-PROTEIN PHOSPHATASE PGAM5, MITOCHONDRIAL"/>
    <property type="match status" value="1"/>
</dbReference>
<dbReference type="KEGG" id="euz:DVS28_a2334"/>
<evidence type="ECO:0000256" key="1">
    <source>
        <dbReference type="ARBA" id="ARBA00022801"/>
    </source>
</evidence>
<dbReference type="CDD" id="cd07067">
    <property type="entry name" value="HP_PGM_like"/>
    <property type="match status" value="1"/>
</dbReference>
<feature type="region of interest" description="Disordered" evidence="2">
    <location>
        <begin position="1"/>
        <end position="26"/>
    </location>
</feature>
<protein>
    <submittedName>
        <fullName evidence="3">Alpha-ribazole-5'-phosphate phosphatase</fullName>
    </submittedName>
</protein>
<dbReference type="SMART" id="SM00855">
    <property type="entry name" value="PGAM"/>
    <property type="match status" value="1"/>
</dbReference>